<dbReference type="GO" id="GO:0019875">
    <property type="term" value="F:6-aminohexanoate-dimer hydrolase activity"/>
    <property type="evidence" value="ECO:0007669"/>
    <property type="project" value="UniProtKB-EC"/>
</dbReference>
<dbReference type="Pfam" id="PF00144">
    <property type="entry name" value="Beta-lactamase"/>
    <property type="match status" value="1"/>
</dbReference>
<dbReference type="OrthoDB" id="9773047at2"/>
<protein>
    <submittedName>
        <fullName evidence="2">6-aminohexanoate-dimer hydrolase</fullName>
        <ecNumber evidence="2">3.5.1.46</ecNumber>
    </submittedName>
</protein>
<proteinExistence type="predicted"/>
<dbReference type="AlphaFoldDB" id="A0A1U7CSL2"/>
<dbReference type="EMBL" id="CP019082">
    <property type="protein sequence ID" value="APW61863.1"/>
    <property type="molecule type" value="Genomic_DNA"/>
</dbReference>
<evidence type="ECO:0000313" key="2">
    <source>
        <dbReference type="EMBL" id="APW61863.1"/>
    </source>
</evidence>
<dbReference type="Gene3D" id="3.40.710.10">
    <property type="entry name" value="DD-peptidase/beta-lactamase superfamily"/>
    <property type="match status" value="1"/>
</dbReference>
<organism evidence="2 3">
    <name type="scientific">Paludisphaera borealis</name>
    <dbReference type="NCBI Taxonomy" id="1387353"/>
    <lineage>
        <taxon>Bacteria</taxon>
        <taxon>Pseudomonadati</taxon>
        <taxon>Planctomycetota</taxon>
        <taxon>Planctomycetia</taxon>
        <taxon>Isosphaerales</taxon>
        <taxon>Isosphaeraceae</taxon>
        <taxon>Paludisphaera</taxon>
    </lineage>
</organism>
<dbReference type="PANTHER" id="PTHR43283">
    <property type="entry name" value="BETA-LACTAMASE-RELATED"/>
    <property type="match status" value="1"/>
</dbReference>
<gene>
    <name evidence="2" type="primary">nylB</name>
    <name evidence="2" type="ORF">BSF38_03393</name>
</gene>
<keyword evidence="2" id="KW-0378">Hydrolase</keyword>
<dbReference type="Proteomes" id="UP000186309">
    <property type="component" value="Chromosome"/>
</dbReference>
<reference evidence="3" key="1">
    <citation type="submission" date="2016-12" db="EMBL/GenBank/DDBJ databases">
        <title>Comparative genomics of four Isosphaeraceae planctomycetes: a common pool of plasmids and glycoside hydrolase genes.</title>
        <authorList>
            <person name="Ivanova A."/>
        </authorList>
    </citation>
    <scope>NUCLEOTIDE SEQUENCE [LARGE SCALE GENOMIC DNA]</scope>
    <source>
        <strain evidence="3">PX4</strain>
    </source>
</reference>
<dbReference type="EC" id="3.5.1.46" evidence="2"/>
<dbReference type="STRING" id="1387353.BSF38_03393"/>
<dbReference type="SUPFAM" id="SSF56601">
    <property type="entry name" value="beta-lactamase/transpeptidase-like"/>
    <property type="match status" value="1"/>
</dbReference>
<evidence type="ECO:0000259" key="1">
    <source>
        <dbReference type="Pfam" id="PF00144"/>
    </source>
</evidence>
<accession>A0A1U7CSL2</accession>
<dbReference type="PANTHER" id="PTHR43283:SF7">
    <property type="entry name" value="BETA-LACTAMASE-RELATED DOMAIN-CONTAINING PROTEIN"/>
    <property type="match status" value="1"/>
</dbReference>
<sequence>MKLLHGVVVAVVVGSGALATGQEPGGAGLSRSVPEEQGVSSSAVLGFVEKADATIEGMHSFILVRHGRVVAEGWWSPYDAETRHQMFSLSKSFTSTAVGLAVAEGKLSVDDPVLKFFPDDVPENPSDNLKAMRVSDLLRMSTGHQIEPNRPDDKVWTKLFLSQKVPFKPGTHFLYNTSATYMLSAIVQKTVGKTVLDYLGPKLFEPLGIDDPTWGTSPQGVSLGGYGLSVRTEDIAKFGQLYLQKGKWNGQQLVPESWVAAATARQTSNGSNPKSDWDQGYGYQFWRSRHGAYRGDGAFGQYCIVLPEQDAVIAITSGVKNMQAVLDLVWDELLPALKSETLPADAAASQKLEQRLKSLTLKPQAGAPAPGSTVKVLGKIYKFPANDRKLESITLERAGDGPTTLVIRNNGVDRHVACAPGGWTKGRLVLDGLSGPAEHAAAVSAAWSADDVYTAKIAFVETPFLVTLQLKFDGDQVHLTTESNVGFGPTKRPELVGKAE</sequence>
<dbReference type="InterPro" id="IPR001466">
    <property type="entry name" value="Beta-lactam-related"/>
</dbReference>
<dbReference type="InterPro" id="IPR012338">
    <property type="entry name" value="Beta-lactam/transpept-like"/>
</dbReference>
<evidence type="ECO:0000313" key="3">
    <source>
        <dbReference type="Proteomes" id="UP000186309"/>
    </source>
</evidence>
<dbReference type="InterPro" id="IPR050789">
    <property type="entry name" value="Diverse_Enzym_Activities"/>
</dbReference>
<name>A0A1U7CSL2_9BACT</name>
<dbReference type="RefSeq" id="WP_076347538.1">
    <property type="nucleotide sequence ID" value="NZ_CP019082.1"/>
</dbReference>
<feature type="domain" description="Beta-lactamase-related" evidence="1">
    <location>
        <begin position="60"/>
        <end position="317"/>
    </location>
</feature>
<dbReference type="KEGG" id="pbor:BSF38_03393"/>
<keyword evidence="3" id="KW-1185">Reference proteome</keyword>